<sequence>MAGLLVIHSLEKRTKDSIIFPIFNLTIEKGDITAVYSTLNIRKVLLEIISGKTLASKGEIRINGVTIMENRNLFLSGVVLAFYEDGIYDRLKVRDYFSFYRAIYDSNQTIDQLLRITQLQDKQNQKIKTLTYSEKQRVRFGKQLLQHAELYIFEEPDLNVDVETRQVFIAITRRLQHEGKGVLILTGNLESALTIADQVLRIDESGLQQIPTEKGESDSILDDPMLEAEVQPFQLNKIPTKVNDKIVLFDPPEIDYIESNDGQSHIYSNGNLFTSASTLNELESRLEHFGFFRCHRSYIVNLQKVREVITWTRNSYSLILNNKEKTSIPLSKSKMAQLKDMLGMK</sequence>
<dbReference type="Gene3D" id="3.40.50.300">
    <property type="entry name" value="P-loop containing nucleotide triphosphate hydrolases"/>
    <property type="match status" value="1"/>
</dbReference>
<evidence type="ECO:0000313" key="4">
    <source>
        <dbReference type="Proteomes" id="UP000675284"/>
    </source>
</evidence>
<dbReference type="InterPro" id="IPR003439">
    <property type="entry name" value="ABC_transporter-like_ATP-bd"/>
</dbReference>
<feature type="domain" description="ABC transporter" evidence="1">
    <location>
        <begin position="5"/>
        <end position="229"/>
    </location>
</feature>
<dbReference type="GO" id="GO:0003677">
    <property type="term" value="F:DNA binding"/>
    <property type="evidence" value="ECO:0007669"/>
    <property type="project" value="UniProtKB-KW"/>
</dbReference>
<dbReference type="Gene3D" id="2.40.50.1020">
    <property type="entry name" value="LytTr DNA-binding domain"/>
    <property type="match status" value="1"/>
</dbReference>
<dbReference type="SUPFAM" id="SSF52540">
    <property type="entry name" value="P-loop containing nucleoside triphosphate hydrolases"/>
    <property type="match status" value="1"/>
</dbReference>
<dbReference type="InterPro" id="IPR027417">
    <property type="entry name" value="P-loop_NTPase"/>
</dbReference>
<protein>
    <submittedName>
        <fullName evidence="3">LytTR family transcriptional regulator DNA-binding domain-containing protein</fullName>
    </submittedName>
</protein>
<dbReference type="RefSeq" id="WP_026682485.1">
    <property type="nucleotide sequence ID" value="NZ_BAAACY010000044.1"/>
</dbReference>
<reference evidence="3" key="1">
    <citation type="submission" date="2021-04" db="EMBL/GenBank/DDBJ databases">
        <title>Isolation and polyphasic classification of algal microorganism.</title>
        <authorList>
            <person name="Wang S."/>
        </authorList>
    </citation>
    <scope>NUCLEOTIDE SEQUENCE</scope>
    <source>
        <strain evidence="3">720a</strain>
    </source>
</reference>
<dbReference type="PROSITE" id="PS50893">
    <property type="entry name" value="ABC_TRANSPORTER_2"/>
    <property type="match status" value="1"/>
</dbReference>
<dbReference type="PANTHER" id="PTHR43038:SF3">
    <property type="entry name" value="ABC TRANSPORTER G FAMILY MEMBER 20 ISOFORM X1"/>
    <property type="match status" value="1"/>
</dbReference>
<dbReference type="PIRSF" id="PIRSF036612">
    <property type="entry name" value="ABC_ATP_LytTR"/>
    <property type="match status" value="1"/>
</dbReference>
<dbReference type="InterPro" id="IPR012046">
    <property type="entry name" value="LytTR_ABC"/>
</dbReference>
<keyword evidence="3" id="KW-0238">DNA-binding</keyword>
<name>A0A941DTY6_9BACI</name>
<dbReference type="SMART" id="SM00850">
    <property type="entry name" value="LytTR"/>
    <property type="match status" value="1"/>
</dbReference>
<dbReference type="PANTHER" id="PTHR43038">
    <property type="entry name" value="ATP-BINDING CASSETTE, SUB-FAMILY H, MEMBER 1"/>
    <property type="match status" value="1"/>
</dbReference>
<dbReference type="GO" id="GO:0005524">
    <property type="term" value="F:ATP binding"/>
    <property type="evidence" value="ECO:0007669"/>
    <property type="project" value="InterPro"/>
</dbReference>
<feature type="domain" description="HTH LytTR-type" evidence="2">
    <location>
        <begin position="238"/>
        <end position="344"/>
    </location>
</feature>
<organism evidence="3 4">
    <name type="scientific">Virgibacillus salarius</name>
    <dbReference type="NCBI Taxonomy" id="447199"/>
    <lineage>
        <taxon>Bacteria</taxon>
        <taxon>Bacillati</taxon>
        <taxon>Bacillota</taxon>
        <taxon>Bacilli</taxon>
        <taxon>Bacillales</taxon>
        <taxon>Bacillaceae</taxon>
        <taxon>Virgibacillus</taxon>
    </lineage>
</organism>
<dbReference type="Pfam" id="PF00005">
    <property type="entry name" value="ABC_tran"/>
    <property type="match status" value="1"/>
</dbReference>
<dbReference type="PROSITE" id="PS50930">
    <property type="entry name" value="HTH_LYTTR"/>
    <property type="match status" value="1"/>
</dbReference>
<dbReference type="AlphaFoldDB" id="A0A941DTY6"/>
<dbReference type="InterPro" id="IPR007492">
    <property type="entry name" value="LytTR_DNA-bd_dom"/>
</dbReference>
<accession>A0A941DTY6</accession>
<dbReference type="Proteomes" id="UP000675284">
    <property type="component" value="Unassembled WGS sequence"/>
</dbReference>
<comment type="caution">
    <text evidence="3">The sequence shown here is derived from an EMBL/GenBank/DDBJ whole genome shotgun (WGS) entry which is preliminary data.</text>
</comment>
<evidence type="ECO:0000259" key="2">
    <source>
        <dbReference type="PROSITE" id="PS50930"/>
    </source>
</evidence>
<dbReference type="Pfam" id="PF04397">
    <property type="entry name" value="LytTR"/>
    <property type="match status" value="1"/>
</dbReference>
<keyword evidence="4" id="KW-1185">Reference proteome</keyword>
<gene>
    <name evidence="3" type="ORF">KCX74_14105</name>
</gene>
<evidence type="ECO:0000313" key="3">
    <source>
        <dbReference type="EMBL" id="MBR7797169.1"/>
    </source>
</evidence>
<evidence type="ECO:0000259" key="1">
    <source>
        <dbReference type="PROSITE" id="PS50893"/>
    </source>
</evidence>
<proteinExistence type="predicted"/>
<dbReference type="EMBL" id="JAGSOT010000045">
    <property type="protein sequence ID" value="MBR7797169.1"/>
    <property type="molecule type" value="Genomic_DNA"/>
</dbReference>
<dbReference type="GO" id="GO:0016887">
    <property type="term" value="F:ATP hydrolysis activity"/>
    <property type="evidence" value="ECO:0007669"/>
    <property type="project" value="InterPro"/>
</dbReference>